<evidence type="ECO:0000313" key="1">
    <source>
        <dbReference type="EMBL" id="JAD29603.1"/>
    </source>
</evidence>
<sequence length="32" mass="3529">MMSTSMHLFMTLFPPSTIFRGGGITRRKGRGG</sequence>
<dbReference type="AlphaFoldDB" id="A0A0A8YW57"/>
<name>A0A0A8YW57_ARUDO</name>
<organism evidence="1">
    <name type="scientific">Arundo donax</name>
    <name type="common">Giant reed</name>
    <name type="synonym">Donax arundinaceus</name>
    <dbReference type="NCBI Taxonomy" id="35708"/>
    <lineage>
        <taxon>Eukaryota</taxon>
        <taxon>Viridiplantae</taxon>
        <taxon>Streptophyta</taxon>
        <taxon>Embryophyta</taxon>
        <taxon>Tracheophyta</taxon>
        <taxon>Spermatophyta</taxon>
        <taxon>Magnoliopsida</taxon>
        <taxon>Liliopsida</taxon>
        <taxon>Poales</taxon>
        <taxon>Poaceae</taxon>
        <taxon>PACMAD clade</taxon>
        <taxon>Arundinoideae</taxon>
        <taxon>Arundineae</taxon>
        <taxon>Arundo</taxon>
    </lineage>
</organism>
<reference evidence="1" key="1">
    <citation type="submission" date="2014-09" db="EMBL/GenBank/DDBJ databases">
        <authorList>
            <person name="Magalhaes I.L.F."/>
            <person name="Oliveira U."/>
            <person name="Santos F.R."/>
            <person name="Vidigal T.H.D.A."/>
            <person name="Brescovit A.D."/>
            <person name="Santos A.J."/>
        </authorList>
    </citation>
    <scope>NUCLEOTIDE SEQUENCE</scope>
    <source>
        <tissue evidence="1">Shoot tissue taken approximately 20 cm above the soil surface</tissue>
    </source>
</reference>
<proteinExistence type="predicted"/>
<protein>
    <submittedName>
        <fullName evidence="1">Uncharacterized protein</fullName>
    </submittedName>
</protein>
<reference evidence="1" key="2">
    <citation type="journal article" date="2015" name="Data Brief">
        <title>Shoot transcriptome of the giant reed, Arundo donax.</title>
        <authorList>
            <person name="Barrero R.A."/>
            <person name="Guerrero F.D."/>
            <person name="Moolhuijzen P."/>
            <person name="Goolsby J.A."/>
            <person name="Tidwell J."/>
            <person name="Bellgard S.E."/>
            <person name="Bellgard M.I."/>
        </authorList>
    </citation>
    <scope>NUCLEOTIDE SEQUENCE</scope>
    <source>
        <tissue evidence="1">Shoot tissue taken approximately 20 cm above the soil surface</tissue>
    </source>
</reference>
<dbReference type="EMBL" id="GBRH01268292">
    <property type="protein sequence ID" value="JAD29603.1"/>
    <property type="molecule type" value="Transcribed_RNA"/>
</dbReference>
<accession>A0A0A8YW57</accession>